<organism evidence="9 10">
    <name type="scientific">Flavobacterium procerum</name>
    <dbReference type="NCBI Taxonomy" id="1455569"/>
    <lineage>
        <taxon>Bacteria</taxon>
        <taxon>Pseudomonadati</taxon>
        <taxon>Bacteroidota</taxon>
        <taxon>Flavobacteriia</taxon>
        <taxon>Flavobacteriales</taxon>
        <taxon>Flavobacteriaceae</taxon>
        <taxon>Flavobacterium</taxon>
    </lineage>
</organism>
<keyword evidence="6" id="KW-0472">Membrane</keyword>
<evidence type="ECO:0000256" key="5">
    <source>
        <dbReference type="PROSITE-ProRule" id="PRU00169"/>
    </source>
</evidence>
<feature type="transmembrane region" description="Helical" evidence="6">
    <location>
        <begin position="105"/>
        <end position="122"/>
    </location>
</feature>
<feature type="modified residue" description="4-aspartylphosphate" evidence="5">
    <location>
        <position position="490"/>
    </location>
</feature>
<evidence type="ECO:0000313" key="9">
    <source>
        <dbReference type="EMBL" id="MFC0077850.1"/>
    </source>
</evidence>
<feature type="transmembrane region" description="Helical" evidence="6">
    <location>
        <begin position="60"/>
        <end position="76"/>
    </location>
</feature>
<dbReference type="SMART" id="SM00448">
    <property type="entry name" value="REC"/>
    <property type="match status" value="1"/>
</dbReference>
<evidence type="ECO:0000256" key="3">
    <source>
        <dbReference type="ARBA" id="ARBA00022553"/>
    </source>
</evidence>
<gene>
    <name evidence="9" type="ORF">ACFFLS_12440</name>
</gene>
<dbReference type="Gene3D" id="3.30.565.10">
    <property type="entry name" value="Histidine kinase-like ATPase, C-terminal domain"/>
    <property type="match status" value="1"/>
</dbReference>
<feature type="transmembrane region" description="Helical" evidence="6">
    <location>
        <begin position="143"/>
        <end position="160"/>
    </location>
</feature>
<dbReference type="InterPro" id="IPR004358">
    <property type="entry name" value="Sig_transdc_His_kin-like_C"/>
</dbReference>
<proteinExistence type="predicted"/>
<dbReference type="InterPro" id="IPR001789">
    <property type="entry name" value="Sig_transdc_resp-reg_receiver"/>
</dbReference>
<comment type="catalytic activity">
    <reaction evidence="1">
        <text>ATP + protein L-histidine = ADP + protein N-phospho-L-histidine.</text>
        <dbReference type="EC" id="2.7.13.3"/>
    </reaction>
</comment>
<dbReference type="Pfam" id="PF02518">
    <property type="entry name" value="HATPase_c"/>
    <property type="match status" value="1"/>
</dbReference>
<dbReference type="Proteomes" id="UP001589734">
    <property type="component" value="Unassembled WGS sequence"/>
</dbReference>
<evidence type="ECO:0000256" key="6">
    <source>
        <dbReference type="SAM" id="Phobius"/>
    </source>
</evidence>
<dbReference type="PANTHER" id="PTHR45339">
    <property type="entry name" value="HYBRID SIGNAL TRANSDUCTION HISTIDINE KINASE J"/>
    <property type="match status" value="1"/>
</dbReference>
<dbReference type="PROSITE" id="PS50110">
    <property type="entry name" value="RESPONSE_REGULATORY"/>
    <property type="match status" value="1"/>
</dbReference>
<dbReference type="InterPro" id="IPR003661">
    <property type="entry name" value="HisK_dim/P_dom"/>
</dbReference>
<keyword evidence="4" id="KW-0902">Two-component regulatory system</keyword>
<feature type="domain" description="Response regulatory" evidence="8">
    <location>
        <begin position="441"/>
        <end position="559"/>
    </location>
</feature>
<dbReference type="InterPro" id="IPR005467">
    <property type="entry name" value="His_kinase_dom"/>
</dbReference>
<comment type="caution">
    <text evidence="9">The sequence shown here is derived from an EMBL/GenBank/DDBJ whole genome shotgun (WGS) entry which is preliminary data.</text>
</comment>
<dbReference type="Gene3D" id="3.40.50.2300">
    <property type="match status" value="1"/>
</dbReference>
<dbReference type="SUPFAM" id="SSF55874">
    <property type="entry name" value="ATPase domain of HSP90 chaperone/DNA topoisomerase II/histidine kinase"/>
    <property type="match status" value="1"/>
</dbReference>
<dbReference type="InterPro" id="IPR003594">
    <property type="entry name" value="HATPase_dom"/>
</dbReference>
<evidence type="ECO:0000256" key="1">
    <source>
        <dbReference type="ARBA" id="ARBA00000085"/>
    </source>
</evidence>
<dbReference type="SMART" id="SM00388">
    <property type="entry name" value="HisKA"/>
    <property type="match status" value="1"/>
</dbReference>
<name>A0ABV6BR04_9FLAO</name>
<dbReference type="InterPro" id="IPR011006">
    <property type="entry name" value="CheY-like_superfamily"/>
</dbReference>
<protein>
    <recommendedName>
        <fullName evidence="2">histidine kinase</fullName>
        <ecNumber evidence="2">2.7.13.3</ecNumber>
    </recommendedName>
</protein>
<dbReference type="Gene3D" id="1.10.287.130">
    <property type="match status" value="1"/>
</dbReference>
<dbReference type="GO" id="GO:0005524">
    <property type="term" value="F:ATP binding"/>
    <property type="evidence" value="ECO:0007669"/>
    <property type="project" value="UniProtKB-KW"/>
</dbReference>
<evidence type="ECO:0000256" key="2">
    <source>
        <dbReference type="ARBA" id="ARBA00012438"/>
    </source>
</evidence>
<dbReference type="Pfam" id="PF00512">
    <property type="entry name" value="HisKA"/>
    <property type="match status" value="1"/>
</dbReference>
<keyword evidence="10" id="KW-1185">Reference proteome</keyword>
<reference evidence="9 10" key="1">
    <citation type="submission" date="2024-09" db="EMBL/GenBank/DDBJ databases">
        <authorList>
            <person name="Sun Q."/>
            <person name="Mori K."/>
        </authorList>
    </citation>
    <scope>NUCLEOTIDE SEQUENCE [LARGE SCALE GENOMIC DNA]</scope>
    <source>
        <strain evidence="9 10">CGMCC 1.12926</strain>
    </source>
</reference>
<keyword evidence="6" id="KW-1133">Transmembrane helix</keyword>
<dbReference type="PRINTS" id="PR00344">
    <property type="entry name" value="BCTRLSENSOR"/>
</dbReference>
<keyword evidence="3 5" id="KW-0597">Phosphoprotein</keyword>
<sequence length="562" mass="63058">MKLLTLILILFILQRIISLFLLIGQAENFYIWRSALLLFFLTASLILLLCGVSWRLLGHAYIWIVSILIWSAIVTLRQGVNLVTLQYILIIISVAYYILGTRWGLIYSLANIVPVTAMVFLADYTGIDLMKADLNLNMKAFKFLFVYNFFSLLFVHYFFFNAFKKTNQREHQLSLSLKQSLKDAQDLASAKTNFLSTMSHELRTPLNAVAGMAEILSMSDLKPAEKENLEVLRFSVQNLMFIINDILDFNKIDADKAVLKNNPFRLDLLLGNIYRSFAAETQAKKLEFNFKYDPGLENINLLGDKDRLSQILFNIVGNAIKFATQGSVEMEAVISQRDQQKLAVLFIVKDTGIGISPEEQHQILYPYVQKSSKSKRQFYGTGLGLTIASRLISLKGGVLKISSSEGRGAELSFELVFKIIKSGDGSAFKSLPSEKDISSLRVLAAEDNEVNIIVIKKLLNKWNIQPVIARNGKEALDAVISNDYDVVLMDINMPLMDGFEAAKSIRNLSDKAKASIPIIALTASVDFSSGQQPGCDYMDDCILKPFSAALLKEKLDKLKTMD</sequence>
<dbReference type="PANTHER" id="PTHR45339:SF1">
    <property type="entry name" value="HYBRID SIGNAL TRANSDUCTION HISTIDINE KINASE J"/>
    <property type="match status" value="1"/>
</dbReference>
<dbReference type="CDD" id="cd17546">
    <property type="entry name" value="REC_hyHK_CKI1_RcsC-like"/>
    <property type="match status" value="1"/>
</dbReference>
<keyword evidence="9" id="KW-0547">Nucleotide-binding</keyword>
<dbReference type="EMBL" id="JBHLYW010000009">
    <property type="protein sequence ID" value="MFC0077850.1"/>
    <property type="molecule type" value="Genomic_DNA"/>
</dbReference>
<dbReference type="SMART" id="SM00387">
    <property type="entry name" value="HATPase_c"/>
    <property type="match status" value="1"/>
</dbReference>
<dbReference type="SUPFAM" id="SSF52172">
    <property type="entry name" value="CheY-like"/>
    <property type="match status" value="1"/>
</dbReference>
<evidence type="ECO:0000313" key="10">
    <source>
        <dbReference type="Proteomes" id="UP001589734"/>
    </source>
</evidence>
<dbReference type="Pfam" id="PF00072">
    <property type="entry name" value="Response_reg"/>
    <property type="match status" value="1"/>
</dbReference>
<evidence type="ECO:0000259" key="8">
    <source>
        <dbReference type="PROSITE" id="PS50110"/>
    </source>
</evidence>
<accession>A0ABV6BR04</accession>
<evidence type="ECO:0000256" key="4">
    <source>
        <dbReference type="ARBA" id="ARBA00023012"/>
    </source>
</evidence>
<keyword evidence="6" id="KW-0812">Transmembrane</keyword>
<feature type="domain" description="Histidine kinase" evidence="7">
    <location>
        <begin position="197"/>
        <end position="419"/>
    </location>
</feature>
<dbReference type="EC" id="2.7.13.3" evidence="2"/>
<feature type="transmembrane region" description="Helical" evidence="6">
    <location>
        <begin position="6"/>
        <end position="23"/>
    </location>
</feature>
<dbReference type="SUPFAM" id="SSF47384">
    <property type="entry name" value="Homodimeric domain of signal transducing histidine kinase"/>
    <property type="match status" value="1"/>
</dbReference>
<dbReference type="RefSeq" id="WP_379689415.1">
    <property type="nucleotide sequence ID" value="NZ_JBHLYW010000009.1"/>
</dbReference>
<dbReference type="PROSITE" id="PS50109">
    <property type="entry name" value="HIS_KIN"/>
    <property type="match status" value="1"/>
</dbReference>
<evidence type="ECO:0000259" key="7">
    <source>
        <dbReference type="PROSITE" id="PS50109"/>
    </source>
</evidence>
<dbReference type="InterPro" id="IPR036890">
    <property type="entry name" value="HATPase_C_sf"/>
</dbReference>
<feature type="transmembrane region" description="Helical" evidence="6">
    <location>
        <begin position="35"/>
        <end position="54"/>
    </location>
</feature>
<dbReference type="CDD" id="cd00082">
    <property type="entry name" value="HisKA"/>
    <property type="match status" value="1"/>
</dbReference>
<keyword evidence="9" id="KW-0067">ATP-binding</keyword>
<dbReference type="InterPro" id="IPR036097">
    <property type="entry name" value="HisK_dim/P_sf"/>
</dbReference>
<feature type="transmembrane region" description="Helical" evidence="6">
    <location>
        <begin position="83"/>
        <end position="99"/>
    </location>
</feature>